<dbReference type="KEGG" id="apal:BN85407410"/>
<evidence type="ECO:0000313" key="4">
    <source>
        <dbReference type="Proteomes" id="UP000032740"/>
    </source>
</evidence>
<keyword evidence="1" id="KW-0378">Hydrolase</keyword>
<dbReference type="GO" id="GO:0008236">
    <property type="term" value="F:serine-type peptidase activity"/>
    <property type="evidence" value="ECO:0007669"/>
    <property type="project" value="InterPro"/>
</dbReference>
<dbReference type="Pfam" id="PF00326">
    <property type="entry name" value="Peptidase_S9"/>
    <property type="match status" value="1"/>
</dbReference>
<name>U4KKV7_ALTPJ</name>
<dbReference type="STRING" id="1318466.BN85407410"/>
<reference evidence="3 4" key="1">
    <citation type="journal article" date="2013" name="J. Mol. Microbiol. Biotechnol.">
        <title>Analysis of the Complete Genomes of Acholeplasma brassicae , A. palmae and A. laidlawii and Their Comparison to the Obligate Parasites from ' Candidatus Phytoplasma'.</title>
        <authorList>
            <person name="Kube M."/>
            <person name="Siewert C."/>
            <person name="Migdoll A.M."/>
            <person name="Duduk B."/>
            <person name="Holz S."/>
            <person name="Rabus R."/>
            <person name="Seemuller E."/>
            <person name="Mitrovic J."/>
            <person name="Muller I."/>
            <person name="Buttner C."/>
            <person name="Reinhardt R."/>
        </authorList>
    </citation>
    <scope>NUCLEOTIDE SEQUENCE [LARGE SCALE GENOMIC DNA]</scope>
    <source>
        <strain evidence="3 4">J233</strain>
    </source>
</reference>
<accession>U4KKV7</accession>
<organism evidence="3 4">
    <name type="scientific">Alteracholeplasma palmae (strain ATCC 49389 / J233)</name>
    <name type="common">Acholeplasma palmae</name>
    <dbReference type="NCBI Taxonomy" id="1318466"/>
    <lineage>
        <taxon>Bacteria</taxon>
        <taxon>Bacillati</taxon>
        <taxon>Mycoplasmatota</taxon>
        <taxon>Mollicutes</taxon>
        <taxon>Acholeplasmatales</taxon>
        <taxon>Acholeplasmataceae</taxon>
        <taxon>Acholeplasma</taxon>
    </lineage>
</organism>
<keyword evidence="4" id="KW-1185">Reference proteome</keyword>
<dbReference type="SUPFAM" id="SSF53474">
    <property type="entry name" value="alpha/beta-Hydrolases"/>
    <property type="match status" value="1"/>
</dbReference>
<dbReference type="RefSeq" id="WP_026658929.1">
    <property type="nucleotide sequence ID" value="NC_022538.1"/>
</dbReference>
<proteinExistence type="predicted"/>
<feature type="domain" description="Peptidase S9 prolyl oligopeptidase catalytic" evidence="2">
    <location>
        <begin position="73"/>
        <end position="210"/>
    </location>
</feature>
<dbReference type="OrthoDB" id="9794725at2"/>
<dbReference type="PANTHER" id="PTHR48081">
    <property type="entry name" value="AB HYDROLASE SUPERFAMILY PROTEIN C4A8.06C"/>
    <property type="match status" value="1"/>
</dbReference>
<gene>
    <name evidence="3" type="ORF">BN85407410</name>
</gene>
<dbReference type="AlphaFoldDB" id="U4KKV7"/>
<evidence type="ECO:0000256" key="1">
    <source>
        <dbReference type="ARBA" id="ARBA00022801"/>
    </source>
</evidence>
<dbReference type="InterPro" id="IPR050300">
    <property type="entry name" value="GDXG_lipolytic_enzyme"/>
</dbReference>
<dbReference type="InterPro" id="IPR001375">
    <property type="entry name" value="Peptidase_S9_cat"/>
</dbReference>
<protein>
    <recommendedName>
        <fullName evidence="2">Peptidase S9 prolyl oligopeptidase catalytic domain-containing protein</fullName>
    </recommendedName>
</protein>
<evidence type="ECO:0000259" key="2">
    <source>
        <dbReference type="Pfam" id="PF00326"/>
    </source>
</evidence>
<dbReference type="Proteomes" id="UP000032740">
    <property type="component" value="Chromosome"/>
</dbReference>
<dbReference type="PANTHER" id="PTHR48081:SF6">
    <property type="entry name" value="PEPTIDASE S9 PROLYL OLIGOPEPTIDASE CATALYTIC DOMAIN-CONTAINING PROTEIN"/>
    <property type="match status" value="1"/>
</dbReference>
<dbReference type="InterPro" id="IPR029058">
    <property type="entry name" value="AB_hydrolase_fold"/>
</dbReference>
<sequence>MITLNSNNKVITHLIDNKKRDLVLIIPGGGYNHTSVREAEPVSNAFLELGYHTAIYEYRHTLLKHPDVINEAIEVVEGLRNLDKVRKILIIGFSAGGHLALHLLETKPRWFKAGILCYPVVTSNQKYSHQGSFEKLLVELNKESLREVSLEKNVKKSMPPIFLWHTMTDQSVPVENSILLLEALNKKKVSVEAHFYPKGRHGLSLATKEVAFDNDDKEQFALENKHVATWFETLKNWLGELK</sequence>
<dbReference type="Gene3D" id="3.40.50.1820">
    <property type="entry name" value="alpha/beta hydrolase"/>
    <property type="match status" value="1"/>
</dbReference>
<dbReference type="HOGENOM" id="CLU_012494_5_2_14"/>
<dbReference type="GO" id="GO:0006508">
    <property type="term" value="P:proteolysis"/>
    <property type="evidence" value="ECO:0007669"/>
    <property type="project" value="InterPro"/>
</dbReference>
<dbReference type="EMBL" id="FO681347">
    <property type="protein sequence ID" value="CCV64318.1"/>
    <property type="molecule type" value="Genomic_DNA"/>
</dbReference>
<evidence type="ECO:0000313" key="3">
    <source>
        <dbReference type="EMBL" id="CCV64318.1"/>
    </source>
</evidence>